<name>A0AAD5RUT3_9PEZI</name>
<protein>
    <recommendedName>
        <fullName evidence="5">Kinetochore protein fta4</fullName>
    </recommendedName>
</protein>
<evidence type="ECO:0000256" key="1">
    <source>
        <dbReference type="SAM" id="Coils"/>
    </source>
</evidence>
<gene>
    <name evidence="3" type="ORF">MKZ38_009667</name>
</gene>
<feature type="compositionally biased region" description="Gly residues" evidence="2">
    <location>
        <begin position="54"/>
        <end position="64"/>
    </location>
</feature>
<keyword evidence="4" id="KW-1185">Reference proteome</keyword>
<organism evidence="3 4">
    <name type="scientific">Zalerion maritima</name>
    <dbReference type="NCBI Taxonomy" id="339359"/>
    <lineage>
        <taxon>Eukaryota</taxon>
        <taxon>Fungi</taxon>
        <taxon>Dikarya</taxon>
        <taxon>Ascomycota</taxon>
        <taxon>Pezizomycotina</taxon>
        <taxon>Sordariomycetes</taxon>
        <taxon>Lulworthiomycetidae</taxon>
        <taxon>Lulworthiales</taxon>
        <taxon>Lulworthiaceae</taxon>
        <taxon>Zalerion</taxon>
    </lineage>
</organism>
<sequence length="271" mass="29929">MSENPTILEIKQAFLTAQSRLLTQPLQPSRAWRRGNEAAGAGAREGQEGDRRGGGGGGGGGGGKLSDAAVDEALVHANNTLQQHSHRVYAPQATRHVAEQVDKLYYNAGERPVVGDKPDALGLVVDFGDDAAIATLPADWEDEREVDKLPAEAKKYSDLVSRLSDLSEQRKAVRERVQKLRRMNKLLEPFGGMNGEREDGEERKTPIHVQENLATRNGEVEKELERMRMLLARVGGRVSKIPNKRKRGNTGEDVEVEEQEQKKVQDLLTLI</sequence>
<evidence type="ECO:0000313" key="4">
    <source>
        <dbReference type="Proteomes" id="UP001201980"/>
    </source>
</evidence>
<dbReference type="AlphaFoldDB" id="A0AAD5RUT3"/>
<dbReference type="GO" id="GO:0031511">
    <property type="term" value="C:Mis6-Sim4 complex"/>
    <property type="evidence" value="ECO:0007669"/>
    <property type="project" value="InterPro"/>
</dbReference>
<accession>A0AAD5RUT3</accession>
<keyword evidence="1" id="KW-0175">Coiled coil</keyword>
<evidence type="ECO:0008006" key="5">
    <source>
        <dbReference type="Google" id="ProtNLM"/>
    </source>
</evidence>
<proteinExistence type="predicted"/>
<evidence type="ECO:0000256" key="2">
    <source>
        <dbReference type="SAM" id="MobiDB-lite"/>
    </source>
</evidence>
<dbReference type="PANTHER" id="PTHR42040">
    <property type="entry name" value="INNER KINETOCHORE SUBUNIT FTA4"/>
    <property type="match status" value="1"/>
</dbReference>
<dbReference type="EMBL" id="JAKWBI020000078">
    <property type="protein sequence ID" value="KAJ2903542.1"/>
    <property type="molecule type" value="Genomic_DNA"/>
</dbReference>
<comment type="caution">
    <text evidence="3">The sequence shown here is derived from an EMBL/GenBank/DDBJ whole genome shotgun (WGS) entry which is preliminary data.</text>
</comment>
<evidence type="ECO:0000313" key="3">
    <source>
        <dbReference type="EMBL" id="KAJ2903542.1"/>
    </source>
</evidence>
<reference evidence="3" key="1">
    <citation type="submission" date="2022-07" db="EMBL/GenBank/DDBJ databases">
        <title>Draft genome sequence of Zalerion maritima ATCC 34329, a (micro)plastics degrading marine fungus.</title>
        <authorList>
            <person name="Paco A."/>
            <person name="Goncalves M.F.M."/>
            <person name="Rocha-Santos T.A.P."/>
            <person name="Alves A."/>
        </authorList>
    </citation>
    <scope>NUCLEOTIDE SEQUENCE</scope>
    <source>
        <strain evidence="3">ATCC 34329</strain>
    </source>
</reference>
<feature type="region of interest" description="Disordered" evidence="2">
    <location>
        <begin position="21"/>
        <end position="66"/>
    </location>
</feature>
<dbReference type="PANTHER" id="PTHR42040:SF1">
    <property type="entry name" value="INNER KINETOCHORE SUBUNIT FTA4"/>
    <property type="match status" value="1"/>
</dbReference>
<dbReference type="InterPro" id="IPR025207">
    <property type="entry name" value="Sim4_Fta4"/>
</dbReference>
<feature type="coiled-coil region" evidence="1">
    <location>
        <begin position="156"/>
        <end position="183"/>
    </location>
</feature>
<dbReference type="Pfam" id="PF13093">
    <property type="entry name" value="FTA4"/>
    <property type="match status" value="1"/>
</dbReference>
<dbReference type="Proteomes" id="UP001201980">
    <property type="component" value="Unassembled WGS sequence"/>
</dbReference>